<reference evidence="2 3" key="1">
    <citation type="journal article" date="2015" name="Stand. Genomic Sci.">
        <title>Genomic Encyclopedia of Bacterial and Archaeal Type Strains, Phase III: the genomes of soil and plant-associated and newly described type strains.</title>
        <authorList>
            <person name="Whitman W.B."/>
            <person name="Woyke T."/>
            <person name="Klenk H.P."/>
            <person name="Zhou Y."/>
            <person name="Lilburn T.G."/>
            <person name="Beck B.J."/>
            <person name="De Vos P."/>
            <person name="Vandamme P."/>
            <person name="Eisen J.A."/>
            <person name="Garrity G."/>
            <person name="Hugenholtz P."/>
            <person name="Kyrpides N.C."/>
        </authorList>
    </citation>
    <scope>NUCLEOTIDE SEQUENCE [LARGE SCALE GENOMIC DNA]</scope>
    <source>
        <strain evidence="2 3">CGMCC 1.5364</strain>
    </source>
</reference>
<dbReference type="Proteomes" id="UP000316225">
    <property type="component" value="Unassembled WGS sequence"/>
</dbReference>
<dbReference type="OrthoDB" id="7323510at2"/>
<gene>
    <name evidence="2" type="ORF">IQ24_01431</name>
</gene>
<comment type="caution">
    <text evidence="2">The sequence shown here is derived from an EMBL/GenBank/DDBJ whole genome shotgun (WGS) entry which is preliminary data.</text>
</comment>
<dbReference type="SMART" id="SM00646">
    <property type="entry name" value="Ami_3"/>
    <property type="match status" value="1"/>
</dbReference>
<dbReference type="InterPro" id="IPR002508">
    <property type="entry name" value="MurNAc-LAA_cat"/>
</dbReference>
<dbReference type="SUPFAM" id="SSF53187">
    <property type="entry name" value="Zn-dependent exopeptidases"/>
    <property type="match status" value="1"/>
</dbReference>
<protein>
    <submittedName>
        <fullName evidence="2">N-acetylmuramoyl-L-alanine amidase</fullName>
    </submittedName>
</protein>
<dbReference type="CDD" id="cd02696">
    <property type="entry name" value="MurNAc-LAA"/>
    <property type="match status" value="1"/>
</dbReference>
<keyword evidence="3" id="KW-1185">Reference proteome</keyword>
<organism evidence="2 3">
    <name type="scientific">Paracoccus sulfuroxidans</name>
    <dbReference type="NCBI Taxonomy" id="384678"/>
    <lineage>
        <taxon>Bacteria</taxon>
        <taxon>Pseudomonadati</taxon>
        <taxon>Pseudomonadota</taxon>
        <taxon>Alphaproteobacteria</taxon>
        <taxon>Rhodobacterales</taxon>
        <taxon>Paracoccaceae</taxon>
        <taxon>Paracoccus</taxon>
    </lineage>
</organism>
<dbReference type="AlphaFoldDB" id="A0A562NS26"/>
<dbReference type="Pfam" id="PF01520">
    <property type="entry name" value="Amidase_3"/>
    <property type="match status" value="1"/>
</dbReference>
<dbReference type="RefSeq" id="WP_145397137.1">
    <property type="nucleotide sequence ID" value="NZ_VLKU01000004.1"/>
</dbReference>
<dbReference type="EMBL" id="VLKU01000004">
    <property type="protein sequence ID" value="TWI34923.1"/>
    <property type="molecule type" value="Genomic_DNA"/>
</dbReference>
<accession>A0A562NS26</accession>
<name>A0A562NS26_9RHOB</name>
<feature type="domain" description="MurNAc-LAA" evidence="1">
    <location>
        <begin position="64"/>
        <end position="172"/>
    </location>
</feature>
<proteinExistence type="predicted"/>
<evidence type="ECO:0000313" key="2">
    <source>
        <dbReference type="EMBL" id="TWI34923.1"/>
    </source>
</evidence>
<evidence type="ECO:0000259" key="1">
    <source>
        <dbReference type="SMART" id="SM00646"/>
    </source>
</evidence>
<dbReference type="GO" id="GO:0009253">
    <property type="term" value="P:peptidoglycan catabolic process"/>
    <property type="evidence" value="ECO:0007669"/>
    <property type="project" value="InterPro"/>
</dbReference>
<dbReference type="Gene3D" id="3.40.630.40">
    <property type="entry name" value="Zn-dependent exopeptidases"/>
    <property type="match status" value="1"/>
</dbReference>
<sequence>MGKIALVIGHNAWSQGAVRVTDGRGEYDWMTDLASQIFTQEPALFRVFRRPAGIGYSTEIRRAYAEVDAWGADASIELHFNSAAAGSATGTETLTSGTTGSLRLAKLIQPAMVNALGLRDRGLVTRRRGDRGGESLWQGRAPAVLIEPYFGSNPADCVAADRHFAALASALHIACATYLKGN</sequence>
<dbReference type="GO" id="GO:0008745">
    <property type="term" value="F:N-acetylmuramoyl-L-alanine amidase activity"/>
    <property type="evidence" value="ECO:0007669"/>
    <property type="project" value="InterPro"/>
</dbReference>
<evidence type="ECO:0000313" key="3">
    <source>
        <dbReference type="Proteomes" id="UP000316225"/>
    </source>
</evidence>